<gene>
    <name evidence="4" type="primary">rplQ</name>
    <name evidence="6" type="ORF">C0601_03745</name>
</gene>
<name>A0A2N5ZJG3_MUIH1</name>
<evidence type="ECO:0000313" key="7">
    <source>
        <dbReference type="Proteomes" id="UP000234857"/>
    </source>
</evidence>
<evidence type="ECO:0000256" key="4">
    <source>
        <dbReference type="HAMAP-Rule" id="MF_01368"/>
    </source>
</evidence>
<dbReference type="GO" id="GO:0006412">
    <property type="term" value="P:translation"/>
    <property type="evidence" value="ECO:0007669"/>
    <property type="project" value="UniProtKB-UniRule"/>
</dbReference>
<dbReference type="PANTHER" id="PTHR14413:SF16">
    <property type="entry name" value="LARGE RIBOSOMAL SUBUNIT PROTEIN BL17M"/>
    <property type="match status" value="1"/>
</dbReference>
<evidence type="ECO:0000256" key="2">
    <source>
        <dbReference type="ARBA" id="ARBA00022980"/>
    </source>
</evidence>
<dbReference type="InterPro" id="IPR000456">
    <property type="entry name" value="Ribosomal_bL17"/>
</dbReference>
<dbReference type="GO" id="GO:0003735">
    <property type="term" value="F:structural constituent of ribosome"/>
    <property type="evidence" value="ECO:0007669"/>
    <property type="project" value="InterPro"/>
</dbReference>
<dbReference type="SUPFAM" id="SSF64263">
    <property type="entry name" value="Prokaryotic ribosomal protein L17"/>
    <property type="match status" value="1"/>
</dbReference>
<dbReference type="GO" id="GO:0022625">
    <property type="term" value="C:cytosolic large ribosomal subunit"/>
    <property type="evidence" value="ECO:0007669"/>
    <property type="project" value="TreeGrafter"/>
</dbReference>
<reference evidence="6 7" key="1">
    <citation type="submission" date="2017-11" db="EMBL/GenBank/DDBJ databases">
        <title>Genome-resolved metagenomics identifies genetic mobility, metabolic interactions, and unexpected diversity in perchlorate-reducing communities.</title>
        <authorList>
            <person name="Barnum T.P."/>
            <person name="Figueroa I.A."/>
            <person name="Carlstrom C.I."/>
            <person name="Lucas L.N."/>
            <person name="Engelbrektson A.L."/>
            <person name="Coates J.D."/>
        </authorList>
    </citation>
    <scope>NUCLEOTIDE SEQUENCE [LARGE SCALE GENOMIC DNA]</scope>
    <source>
        <strain evidence="6">BM706</strain>
    </source>
</reference>
<dbReference type="EMBL" id="PKTG01000050">
    <property type="protein sequence ID" value="PLX18819.1"/>
    <property type="molecule type" value="Genomic_DNA"/>
</dbReference>
<dbReference type="NCBIfam" id="TIGR00059">
    <property type="entry name" value="L17"/>
    <property type="match status" value="1"/>
</dbReference>
<evidence type="ECO:0000256" key="5">
    <source>
        <dbReference type="RuleBase" id="RU000660"/>
    </source>
</evidence>
<dbReference type="PANTHER" id="PTHR14413">
    <property type="entry name" value="RIBOSOMAL PROTEIN L17"/>
    <property type="match status" value="1"/>
</dbReference>
<evidence type="ECO:0000256" key="3">
    <source>
        <dbReference type="ARBA" id="ARBA00023274"/>
    </source>
</evidence>
<protein>
    <recommendedName>
        <fullName evidence="4">Large ribosomal subunit protein bL17</fullName>
    </recommendedName>
</protein>
<dbReference type="Proteomes" id="UP000234857">
    <property type="component" value="Unassembled WGS sequence"/>
</dbReference>
<evidence type="ECO:0000313" key="6">
    <source>
        <dbReference type="EMBL" id="PLX18819.1"/>
    </source>
</evidence>
<accession>A0A2N5ZJG3</accession>
<dbReference type="HAMAP" id="MF_01368">
    <property type="entry name" value="Ribosomal_bL17"/>
    <property type="match status" value="1"/>
</dbReference>
<dbReference type="AlphaFoldDB" id="A0A2N5ZJG3"/>
<proteinExistence type="inferred from homology"/>
<organism evidence="6 7">
    <name type="scientific">Muiribacterium halophilum</name>
    <dbReference type="NCBI Taxonomy" id="2053465"/>
    <lineage>
        <taxon>Bacteria</taxon>
        <taxon>Candidatus Muiribacteriota</taxon>
        <taxon>Candidatus Muiribacteriia</taxon>
        <taxon>Candidatus Muiribacteriales</taxon>
        <taxon>Candidatus Muiribacteriaceae</taxon>
        <taxon>Candidatus Muiribacterium</taxon>
    </lineage>
</organism>
<dbReference type="Gene3D" id="3.90.1030.10">
    <property type="entry name" value="Ribosomal protein L17"/>
    <property type="match status" value="1"/>
</dbReference>
<sequence length="116" mass="13388">MRHRKAHRALGRDIDSRKSLLRNLTTSLIENGKVETTLAKAKELRSVVEKMITMAGDDNHNNRKRAAKYIYKKDVVKKLFVEVGPKYKERPGGYTRIYKLGERRGDNAMMSIIELV</sequence>
<keyword evidence="2 4" id="KW-0689">Ribosomal protein</keyword>
<dbReference type="FunFam" id="3.90.1030.10:FF:000001">
    <property type="entry name" value="50S ribosomal protein L17"/>
    <property type="match status" value="1"/>
</dbReference>
<dbReference type="Pfam" id="PF01196">
    <property type="entry name" value="Ribosomal_L17"/>
    <property type="match status" value="1"/>
</dbReference>
<comment type="similarity">
    <text evidence="1 4 5">Belongs to the bacterial ribosomal protein bL17 family.</text>
</comment>
<comment type="caution">
    <text evidence="6">The sequence shown here is derived from an EMBL/GenBank/DDBJ whole genome shotgun (WGS) entry which is preliminary data.</text>
</comment>
<comment type="subunit">
    <text evidence="4">Part of the 50S ribosomal subunit. Contacts protein L32.</text>
</comment>
<evidence type="ECO:0000256" key="1">
    <source>
        <dbReference type="ARBA" id="ARBA00008777"/>
    </source>
</evidence>
<dbReference type="InterPro" id="IPR036373">
    <property type="entry name" value="Ribosomal_bL17_sf"/>
</dbReference>
<keyword evidence="3 4" id="KW-0687">Ribonucleoprotein</keyword>